<dbReference type="InterPro" id="IPR027417">
    <property type="entry name" value="P-loop_NTPase"/>
</dbReference>
<evidence type="ECO:0008006" key="3">
    <source>
        <dbReference type="Google" id="ProtNLM"/>
    </source>
</evidence>
<sequence>MVPFRNNPGFVGREEKIAKIEKLITQQDGPGKIATCGLGGVGKTQIELKLAYYIRVQYSSDAQLLTDFLPQSEQGRILFTTRNRKLAVKLVSQFVIHVSEPDPETSVKILEKALVKKDLLNDSDATITLLNQLAFLPLAIYQAAAYINENNIEPSEYITLLRNRSVM</sequence>
<dbReference type="GeneID" id="54334068"/>
<protein>
    <recommendedName>
        <fullName evidence="3">NB-ARC domain-containing protein</fullName>
    </recommendedName>
</protein>
<dbReference type="OrthoDB" id="5986190at2759"/>
<dbReference type="AlphaFoldDB" id="A0A5M9MBX5"/>
<comment type="caution">
    <text evidence="1">The sequence shown here is derived from an EMBL/GenBank/DDBJ whole genome shotgun (WGS) entry which is preliminary data.</text>
</comment>
<name>A0A5M9MBX5_9EURO</name>
<dbReference type="PANTHER" id="PTHR46082:SF11">
    <property type="entry name" value="AAA+ ATPASE DOMAIN-CONTAINING PROTEIN-RELATED"/>
    <property type="match status" value="1"/>
</dbReference>
<evidence type="ECO:0000313" key="2">
    <source>
        <dbReference type="Proteomes" id="UP000324241"/>
    </source>
</evidence>
<evidence type="ECO:0000313" key="1">
    <source>
        <dbReference type="EMBL" id="KAA8642423.1"/>
    </source>
</evidence>
<organism evidence="1 2">
    <name type="scientific">Aspergillus tanneri</name>
    <dbReference type="NCBI Taxonomy" id="1220188"/>
    <lineage>
        <taxon>Eukaryota</taxon>
        <taxon>Fungi</taxon>
        <taxon>Dikarya</taxon>
        <taxon>Ascomycota</taxon>
        <taxon>Pezizomycotina</taxon>
        <taxon>Eurotiomycetes</taxon>
        <taxon>Eurotiomycetidae</taxon>
        <taxon>Eurotiales</taxon>
        <taxon>Aspergillaceae</taxon>
        <taxon>Aspergillus</taxon>
        <taxon>Aspergillus subgen. Circumdati</taxon>
    </lineage>
</organism>
<dbReference type="SUPFAM" id="SSF52540">
    <property type="entry name" value="P-loop containing nucleoside triphosphate hydrolases"/>
    <property type="match status" value="1"/>
</dbReference>
<gene>
    <name evidence="1" type="ORF">ATNIH1004_011367</name>
</gene>
<accession>A0A5M9MBX5</accession>
<dbReference type="RefSeq" id="XP_033421785.1">
    <property type="nucleotide sequence ID" value="XM_033575930.1"/>
</dbReference>
<proteinExistence type="predicted"/>
<dbReference type="InterPro" id="IPR053137">
    <property type="entry name" value="NLR-like"/>
</dbReference>
<dbReference type="PANTHER" id="PTHR46082">
    <property type="entry name" value="ATP/GTP-BINDING PROTEIN-RELATED"/>
    <property type="match status" value="1"/>
</dbReference>
<dbReference type="EMBL" id="QUQM01000008">
    <property type="protein sequence ID" value="KAA8642423.1"/>
    <property type="molecule type" value="Genomic_DNA"/>
</dbReference>
<dbReference type="Proteomes" id="UP000324241">
    <property type="component" value="Unassembled WGS sequence"/>
</dbReference>
<dbReference type="Gene3D" id="3.40.50.300">
    <property type="entry name" value="P-loop containing nucleotide triphosphate hydrolases"/>
    <property type="match status" value="1"/>
</dbReference>
<reference evidence="1 2" key="1">
    <citation type="submission" date="2019-08" db="EMBL/GenBank/DDBJ databases">
        <title>The genome sequence of a newly discovered highly antifungal drug resistant Aspergillus species, Aspergillus tanneri NIH 1004.</title>
        <authorList>
            <person name="Mounaud S."/>
            <person name="Singh I."/>
            <person name="Joardar V."/>
            <person name="Pakala S."/>
            <person name="Pakala S."/>
            <person name="Venepally P."/>
            <person name="Chung J.K."/>
            <person name="Losada L."/>
            <person name="Nierman W.C."/>
        </authorList>
    </citation>
    <scope>NUCLEOTIDE SEQUENCE [LARGE SCALE GENOMIC DNA]</scope>
    <source>
        <strain evidence="1 2">NIH1004</strain>
    </source>
</reference>